<gene>
    <name evidence="1" type="ORF">ZEAMMB73_Zm00001d052693</name>
</gene>
<dbReference type="InterPro" id="IPR038765">
    <property type="entry name" value="Papain-like_cys_pep_sf"/>
</dbReference>
<dbReference type="Gene3D" id="3.40.395.10">
    <property type="entry name" value="Adenoviral Proteinase, Chain A"/>
    <property type="match status" value="1"/>
</dbReference>
<dbReference type="SUPFAM" id="SSF54001">
    <property type="entry name" value="Cysteine proteinases"/>
    <property type="match status" value="1"/>
</dbReference>
<proteinExistence type="predicted"/>
<dbReference type="PANTHER" id="PTHR12606">
    <property type="entry name" value="SENTRIN/SUMO-SPECIFIC PROTEASE"/>
    <property type="match status" value="1"/>
</dbReference>
<dbReference type="PANTHER" id="PTHR12606:SF155">
    <property type="entry name" value="OS04G0316900 PROTEIN"/>
    <property type="match status" value="1"/>
</dbReference>
<dbReference type="AlphaFoldDB" id="A0A1D6QIU4"/>
<name>A0A1D6QIU4_MAIZE</name>
<reference evidence="1" key="1">
    <citation type="submission" date="2015-12" db="EMBL/GenBank/DDBJ databases">
        <title>Update maize B73 reference genome by single molecule sequencing technologies.</title>
        <authorList>
            <consortium name="Maize Genome Sequencing Project"/>
            <person name="Ware D."/>
        </authorList>
    </citation>
    <scope>NUCLEOTIDE SEQUENCE</scope>
    <source>
        <tissue evidence="1">Seedling</tissue>
    </source>
</reference>
<accession>A0A1D6QIU4</accession>
<sequence length="89" mass="10492">MEIQVLDSLGTSQDRKDLTDSVRLQRQIDMISQRKELKDHRWLDLQIASWPLREIEMGYAKQTDSSSCGLFLLNYIEYWTGDEPSYSFT</sequence>
<dbReference type="EMBL" id="CM000780">
    <property type="protein sequence ID" value="AQK57733.1"/>
    <property type="molecule type" value="Genomic_DNA"/>
</dbReference>
<evidence type="ECO:0008006" key="2">
    <source>
        <dbReference type="Google" id="ProtNLM"/>
    </source>
</evidence>
<organism evidence="1">
    <name type="scientific">Zea mays</name>
    <name type="common">Maize</name>
    <dbReference type="NCBI Taxonomy" id="4577"/>
    <lineage>
        <taxon>Eukaryota</taxon>
        <taxon>Viridiplantae</taxon>
        <taxon>Streptophyta</taxon>
        <taxon>Embryophyta</taxon>
        <taxon>Tracheophyta</taxon>
        <taxon>Spermatophyta</taxon>
        <taxon>Magnoliopsida</taxon>
        <taxon>Liliopsida</taxon>
        <taxon>Poales</taxon>
        <taxon>Poaceae</taxon>
        <taxon>PACMAD clade</taxon>
        <taxon>Panicoideae</taxon>
        <taxon>Andropogonodae</taxon>
        <taxon>Andropogoneae</taxon>
        <taxon>Tripsacinae</taxon>
        <taxon>Zea</taxon>
    </lineage>
</organism>
<evidence type="ECO:0000313" key="1">
    <source>
        <dbReference type="EMBL" id="AQK57733.1"/>
    </source>
</evidence>
<protein>
    <recommendedName>
        <fullName evidence="2">Ubiquitin-like protease family profile domain-containing protein</fullName>
    </recommendedName>
</protein>